<reference evidence="1 2" key="1">
    <citation type="submission" date="2015-01" db="EMBL/GenBank/DDBJ databases">
        <title>Evolution of Trichinella species and genotypes.</title>
        <authorList>
            <person name="Korhonen P.K."/>
            <person name="Edoardo P."/>
            <person name="Giuseppe L.R."/>
            <person name="Gasser R.B."/>
        </authorList>
    </citation>
    <scope>NUCLEOTIDE SEQUENCE [LARGE SCALE GENOMIC DNA]</scope>
    <source>
        <strain evidence="1">ISS37</strain>
    </source>
</reference>
<accession>A0A0V0RLM0</accession>
<sequence length="138" mass="15918">MKQIDVENKIENNLLKCIKWIQCITSGSSSFAFAIESINNESTRFKSETRFTTSNIWLAGRDKQLETNNAHLCLAVRFVQQKQLSIAVSFEFEHQAEIADKAPPLIGQRKRSEKKLLPPIFTTLAWIHKKEKSRNKQN</sequence>
<dbReference type="Proteomes" id="UP000054630">
    <property type="component" value="Unassembled WGS sequence"/>
</dbReference>
<organism evidence="1 2">
    <name type="scientific">Trichinella nelsoni</name>
    <dbReference type="NCBI Taxonomy" id="6336"/>
    <lineage>
        <taxon>Eukaryota</taxon>
        <taxon>Metazoa</taxon>
        <taxon>Ecdysozoa</taxon>
        <taxon>Nematoda</taxon>
        <taxon>Enoplea</taxon>
        <taxon>Dorylaimia</taxon>
        <taxon>Trichinellida</taxon>
        <taxon>Trichinellidae</taxon>
        <taxon>Trichinella</taxon>
    </lineage>
</organism>
<protein>
    <submittedName>
        <fullName evidence="1">Uncharacterized protein</fullName>
    </submittedName>
</protein>
<proteinExistence type="predicted"/>
<evidence type="ECO:0000313" key="2">
    <source>
        <dbReference type="Proteomes" id="UP000054630"/>
    </source>
</evidence>
<name>A0A0V0RLM0_9BILA</name>
<dbReference type="EMBL" id="JYDL01000133">
    <property type="protein sequence ID" value="KRX15360.1"/>
    <property type="molecule type" value="Genomic_DNA"/>
</dbReference>
<gene>
    <name evidence="1" type="ORF">T07_12503</name>
</gene>
<dbReference type="AlphaFoldDB" id="A0A0V0RLM0"/>
<keyword evidence="2" id="KW-1185">Reference proteome</keyword>
<evidence type="ECO:0000313" key="1">
    <source>
        <dbReference type="EMBL" id="KRX15360.1"/>
    </source>
</evidence>
<dbReference type="OrthoDB" id="10358574at2759"/>
<comment type="caution">
    <text evidence="1">The sequence shown here is derived from an EMBL/GenBank/DDBJ whole genome shotgun (WGS) entry which is preliminary data.</text>
</comment>